<reference evidence="2" key="1">
    <citation type="journal article" date="2019" name="Int. J. Syst. Evol. Microbiol.">
        <title>The Global Catalogue of Microorganisms (GCM) 10K type strain sequencing project: providing services to taxonomists for standard genome sequencing and annotation.</title>
        <authorList>
            <consortium name="The Broad Institute Genomics Platform"/>
            <consortium name="The Broad Institute Genome Sequencing Center for Infectious Disease"/>
            <person name="Wu L."/>
            <person name="Ma J."/>
        </authorList>
    </citation>
    <scope>NUCLEOTIDE SEQUENCE [LARGE SCALE GENOMIC DNA]</scope>
    <source>
        <strain evidence="2">KCTC 12708</strain>
    </source>
</reference>
<protein>
    <recommendedName>
        <fullName evidence="3">DUF1853 family protein</fullName>
    </recommendedName>
</protein>
<evidence type="ECO:0008006" key="3">
    <source>
        <dbReference type="Google" id="ProtNLM"/>
    </source>
</evidence>
<evidence type="ECO:0000313" key="1">
    <source>
        <dbReference type="EMBL" id="GGZ59996.1"/>
    </source>
</evidence>
<evidence type="ECO:0000313" key="2">
    <source>
        <dbReference type="Proteomes" id="UP000615593"/>
    </source>
</evidence>
<comment type="caution">
    <text evidence="1">The sequence shown here is derived from an EMBL/GenBank/DDBJ whole genome shotgun (WGS) entry which is preliminary data.</text>
</comment>
<dbReference type="Pfam" id="PF08907">
    <property type="entry name" value="DUF1853"/>
    <property type="match status" value="1"/>
</dbReference>
<dbReference type="InterPro" id="IPR015003">
    <property type="entry name" value="DUF1853"/>
</dbReference>
<dbReference type="EMBL" id="BMWY01000006">
    <property type="protein sequence ID" value="GGZ59996.1"/>
    <property type="molecule type" value="Genomic_DNA"/>
</dbReference>
<sequence>MGKRAEVFFAEAIKQSSQYEVIAQNLQLIHKKQTLGEFDFFLKENSTQQLIHTELVYKFYVYDPRFENELDRWIGPNRKDTLLKKVEHLKSHQFPLLYREESTTLLQQQEIELEKIEQQVCFLANLFVPKSLLQQQFEFINNDCILGYWLHEHEFTEAEYGEFQFYTPKKPDWPVEPQHHQDWKPFQEILKEVNYLLQHQKAALIWMKKDEYTFERFFVVWW</sequence>
<accession>A0ABQ3BWZ6</accession>
<proteinExistence type="predicted"/>
<dbReference type="Proteomes" id="UP000615593">
    <property type="component" value="Unassembled WGS sequence"/>
</dbReference>
<name>A0ABQ3BWZ6_9FLAO</name>
<gene>
    <name evidence="1" type="ORF">GCM10008088_21850</name>
</gene>
<keyword evidence="2" id="KW-1185">Reference proteome</keyword>
<organism evidence="1 2">
    <name type="scientific">Mesonia mobilis</name>
    <dbReference type="NCBI Taxonomy" id="369791"/>
    <lineage>
        <taxon>Bacteria</taxon>
        <taxon>Pseudomonadati</taxon>
        <taxon>Bacteroidota</taxon>
        <taxon>Flavobacteriia</taxon>
        <taxon>Flavobacteriales</taxon>
        <taxon>Flavobacteriaceae</taxon>
        <taxon>Mesonia</taxon>
    </lineage>
</organism>